<dbReference type="PANTHER" id="PTHR43329">
    <property type="entry name" value="EPOXIDE HYDROLASE"/>
    <property type="match status" value="1"/>
</dbReference>
<proteinExistence type="predicted"/>
<dbReference type="EMBL" id="CAACYE010000005">
    <property type="protein sequence ID" value="VFA84277.1"/>
    <property type="molecule type" value="Genomic_DNA"/>
</dbReference>
<dbReference type="InterPro" id="IPR000639">
    <property type="entry name" value="Epox_hydrolase-like"/>
</dbReference>
<dbReference type="GO" id="GO:0004301">
    <property type="term" value="F:epoxide hydrolase activity"/>
    <property type="evidence" value="ECO:0007669"/>
    <property type="project" value="UniProtKB-EC"/>
</dbReference>
<sequence length="300" mass="32808">MTVEVVGSDGTRLRVHEWGERDRPTILLVHGFPDDHTVWSPVAAQLAKSFHVVAPDVRGSGGSDRPRRLTAYRLDQLACDIGAVLDAVAPDKRVHVVGHDWGAVQAWHAACTPSAEHRFASLTSISGGCLDHVPGWVLTQFRTGREGRRAVATMWKSPFYMGFLQTPVVADLACRLGLVDAVIEWAARFETGTRPTDMPRHRARDNRHGLKIYTANLLPRLLRPRPAPTRVPVQTLVPRGDAFVTPATATVGAPWASSHTVREIDGGHWVAAFDPAPVADAIADFVRRSDTSAAPERSIR</sequence>
<keyword evidence="1 3" id="KW-0378">Hydrolase</keyword>
<dbReference type="InterPro" id="IPR029058">
    <property type="entry name" value="AB_hydrolase_fold"/>
</dbReference>
<dbReference type="RefSeq" id="WP_137353039.1">
    <property type="nucleotide sequence ID" value="NZ_CAACYE020000001.1"/>
</dbReference>
<evidence type="ECO:0000313" key="3">
    <source>
        <dbReference type="EMBL" id="VFA84277.1"/>
    </source>
</evidence>
<gene>
    <name evidence="3" type="ORF">NCTC1935_02106</name>
</gene>
<evidence type="ECO:0000259" key="2">
    <source>
        <dbReference type="Pfam" id="PF00561"/>
    </source>
</evidence>
<evidence type="ECO:0000256" key="1">
    <source>
        <dbReference type="ARBA" id="ARBA00022801"/>
    </source>
</evidence>
<name>A0A449GZF6_NOCFR</name>
<dbReference type="Pfam" id="PF00561">
    <property type="entry name" value="Abhydrolase_1"/>
    <property type="match status" value="1"/>
</dbReference>
<dbReference type="PRINTS" id="PR00412">
    <property type="entry name" value="EPOXHYDRLASE"/>
</dbReference>
<dbReference type="AlphaFoldDB" id="A0A449GZF6"/>
<accession>A0A449GZF6</accession>
<dbReference type="SUPFAM" id="SSF53474">
    <property type="entry name" value="alpha/beta-Hydrolases"/>
    <property type="match status" value="1"/>
</dbReference>
<feature type="domain" description="AB hydrolase-1" evidence="2">
    <location>
        <begin position="24"/>
        <end position="272"/>
    </location>
</feature>
<reference evidence="3" key="1">
    <citation type="submission" date="2019-02" db="EMBL/GenBank/DDBJ databases">
        <authorList>
            <consortium name="Pathogen Informatics"/>
        </authorList>
    </citation>
    <scope>NUCLEOTIDE SEQUENCE</scope>
    <source>
        <strain evidence="3">3012STDY6733949</strain>
    </source>
</reference>
<dbReference type="InterPro" id="IPR000073">
    <property type="entry name" value="AB_hydrolase_1"/>
</dbReference>
<protein>
    <submittedName>
        <fullName evidence="3">Soluble epoxide hydrolase</fullName>
        <ecNumber evidence="3">3.3.2.10</ecNumber>
    </submittedName>
</protein>
<dbReference type="Gene3D" id="3.40.50.1820">
    <property type="entry name" value="alpha/beta hydrolase"/>
    <property type="match status" value="1"/>
</dbReference>
<dbReference type="EC" id="3.3.2.10" evidence="3"/>
<organism evidence="3">
    <name type="scientific">Nocardia farcinica</name>
    <dbReference type="NCBI Taxonomy" id="37329"/>
    <lineage>
        <taxon>Bacteria</taxon>
        <taxon>Bacillati</taxon>
        <taxon>Actinomycetota</taxon>
        <taxon>Actinomycetes</taxon>
        <taxon>Mycobacteriales</taxon>
        <taxon>Nocardiaceae</taxon>
        <taxon>Nocardia</taxon>
    </lineage>
</organism>